<dbReference type="KEGG" id="hcv:FTV88_1076"/>
<dbReference type="Pfam" id="PF07833">
    <property type="entry name" value="Cu_amine_oxidN1"/>
    <property type="match status" value="1"/>
</dbReference>
<evidence type="ECO:0000259" key="2">
    <source>
        <dbReference type="Pfam" id="PF07833"/>
    </source>
</evidence>
<name>A0A5Q2MXB5_9FIRM</name>
<feature type="domain" description="Copper amine oxidase-like N-terminal" evidence="2">
    <location>
        <begin position="31"/>
        <end position="83"/>
    </location>
</feature>
<gene>
    <name evidence="3" type="ORF">FTV88_1076</name>
</gene>
<dbReference type="RefSeq" id="WP_207707914.1">
    <property type="nucleotide sequence ID" value="NZ_CP045875.1"/>
</dbReference>
<keyword evidence="4" id="KW-1185">Reference proteome</keyword>
<dbReference type="EMBL" id="CP045875">
    <property type="protein sequence ID" value="QGG47228.1"/>
    <property type="molecule type" value="Genomic_DNA"/>
</dbReference>
<keyword evidence="1" id="KW-0732">Signal</keyword>
<evidence type="ECO:0000313" key="4">
    <source>
        <dbReference type="Proteomes" id="UP000366051"/>
    </source>
</evidence>
<dbReference type="Proteomes" id="UP000366051">
    <property type="component" value="Chromosome"/>
</dbReference>
<protein>
    <submittedName>
        <fullName evidence="3">Copper amine oxidase N-terminal domain-containing protein</fullName>
    </submittedName>
</protein>
<dbReference type="SUPFAM" id="SSF55383">
    <property type="entry name" value="Copper amine oxidase, domain N"/>
    <property type="match status" value="1"/>
</dbReference>
<feature type="chain" id="PRO_5038383971" evidence="1">
    <location>
        <begin position="22"/>
        <end position="240"/>
    </location>
</feature>
<evidence type="ECO:0000313" key="3">
    <source>
        <dbReference type="EMBL" id="QGG47228.1"/>
    </source>
</evidence>
<accession>A0A5Q2MXB5</accession>
<dbReference type="InterPro" id="IPR036582">
    <property type="entry name" value="Mao_N_sf"/>
</dbReference>
<sequence>MKKWTLTAFITSALFMGAVVAASAFSPIKIFVNGEEIQSDVAPQIVEGRTLVPVRAIAEALQADVEWDGETSTVYISTESAEAAAQAALRSQLRQDFSQWQRLSSAAFGEVLEKIDALEELTVEEQATALEEIQTMIDEEIIAQASSYRTPPRHSKVNQDFLESVFQVRSGSALLSLALEEKQNNNATAAEALMAAADDFIQQKEKANRFMNMSCMECHSPPQAQPLPLPVEVTEESSNE</sequence>
<reference evidence="4" key="1">
    <citation type="submission" date="2019-11" db="EMBL/GenBank/DDBJ databases">
        <title>Genome sequence of Heliorestis convoluta strain HH, an alkaliphilic and minimalistic phototrophic bacterium from a soda lake in Egypt.</title>
        <authorList>
            <person name="Dewey E.D."/>
            <person name="Stokes L.M."/>
            <person name="Burchell B.M."/>
            <person name="Shaffer K.N."/>
            <person name="Huntington A.M."/>
            <person name="Baker J.M."/>
            <person name="Nadendla S."/>
            <person name="Giglio M.G."/>
            <person name="Touchman J.W."/>
            <person name="Blankenship R.E."/>
            <person name="Madigan M.T."/>
            <person name="Sattley W.M."/>
        </authorList>
    </citation>
    <scope>NUCLEOTIDE SEQUENCE [LARGE SCALE GENOMIC DNA]</scope>
    <source>
        <strain evidence="4">HH</strain>
    </source>
</reference>
<evidence type="ECO:0000256" key="1">
    <source>
        <dbReference type="SAM" id="SignalP"/>
    </source>
</evidence>
<proteinExistence type="predicted"/>
<dbReference type="AlphaFoldDB" id="A0A5Q2MXB5"/>
<feature type="signal peptide" evidence="1">
    <location>
        <begin position="1"/>
        <end position="21"/>
    </location>
</feature>
<organism evidence="3 4">
    <name type="scientific">Heliorestis convoluta</name>
    <dbReference type="NCBI Taxonomy" id="356322"/>
    <lineage>
        <taxon>Bacteria</taxon>
        <taxon>Bacillati</taxon>
        <taxon>Bacillota</taxon>
        <taxon>Clostridia</taxon>
        <taxon>Eubacteriales</taxon>
        <taxon>Heliobacteriaceae</taxon>
        <taxon>Heliorestis</taxon>
    </lineage>
</organism>
<dbReference type="Gene3D" id="3.30.457.10">
    <property type="entry name" value="Copper amine oxidase-like, N-terminal domain"/>
    <property type="match status" value="1"/>
</dbReference>
<dbReference type="InterPro" id="IPR012854">
    <property type="entry name" value="Cu_amine_oxidase-like_N"/>
</dbReference>